<comment type="caution">
    <text evidence="1">The sequence shown here is derived from an EMBL/GenBank/DDBJ whole genome shotgun (WGS) entry which is preliminary data.</text>
</comment>
<gene>
    <name evidence="1" type="ORF">L6452_34670</name>
</gene>
<dbReference type="EMBL" id="CM042058">
    <property type="protein sequence ID" value="KAI3685428.1"/>
    <property type="molecule type" value="Genomic_DNA"/>
</dbReference>
<dbReference type="Proteomes" id="UP001055879">
    <property type="component" value="Linkage Group LG12"/>
</dbReference>
<reference evidence="2" key="1">
    <citation type="journal article" date="2022" name="Mol. Ecol. Resour.">
        <title>The genomes of chicory, endive, great burdock and yacon provide insights into Asteraceae palaeo-polyploidization history and plant inulin production.</title>
        <authorList>
            <person name="Fan W."/>
            <person name="Wang S."/>
            <person name="Wang H."/>
            <person name="Wang A."/>
            <person name="Jiang F."/>
            <person name="Liu H."/>
            <person name="Zhao H."/>
            <person name="Xu D."/>
            <person name="Zhang Y."/>
        </authorList>
    </citation>
    <scope>NUCLEOTIDE SEQUENCE [LARGE SCALE GENOMIC DNA]</scope>
    <source>
        <strain evidence="2">cv. Niubang</strain>
    </source>
</reference>
<reference evidence="1 2" key="2">
    <citation type="journal article" date="2022" name="Mol. Ecol. Resour.">
        <title>The genomes of chicory, endive, great burdock and yacon provide insights into Asteraceae paleo-polyploidization history and plant inulin production.</title>
        <authorList>
            <person name="Fan W."/>
            <person name="Wang S."/>
            <person name="Wang H."/>
            <person name="Wang A."/>
            <person name="Jiang F."/>
            <person name="Liu H."/>
            <person name="Zhao H."/>
            <person name="Xu D."/>
            <person name="Zhang Y."/>
        </authorList>
    </citation>
    <scope>NUCLEOTIDE SEQUENCE [LARGE SCALE GENOMIC DNA]</scope>
    <source>
        <strain evidence="2">cv. Niubang</strain>
    </source>
</reference>
<sequence length="98" mass="10710">MMPSVLKKQRTSEGTRAWNLLMFENIVYSSEQLIAENRIVSHIGHSVPTVGAQVYTSTMIAISNKVINASSDGVQKRFARAHSGMVHAHSCPQSAIIS</sequence>
<keyword evidence="2" id="KW-1185">Reference proteome</keyword>
<protein>
    <submittedName>
        <fullName evidence="1">Uncharacterized protein</fullName>
    </submittedName>
</protein>
<proteinExistence type="predicted"/>
<evidence type="ECO:0000313" key="2">
    <source>
        <dbReference type="Proteomes" id="UP001055879"/>
    </source>
</evidence>
<evidence type="ECO:0000313" key="1">
    <source>
        <dbReference type="EMBL" id="KAI3685428.1"/>
    </source>
</evidence>
<organism evidence="1 2">
    <name type="scientific">Arctium lappa</name>
    <name type="common">Greater burdock</name>
    <name type="synonym">Lappa major</name>
    <dbReference type="NCBI Taxonomy" id="4217"/>
    <lineage>
        <taxon>Eukaryota</taxon>
        <taxon>Viridiplantae</taxon>
        <taxon>Streptophyta</taxon>
        <taxon>Embryophyta</taxon>
        <taxon>Tracheophyta</taxon>
        <taxon>Spermatophyta</taxon>
        <taxon>Magnoliopsida</taxon>
        <taxon>eudicotyledons</taxon>
        <taxon>Gunneridae</taxon>
        <taxon>Pentapetalae</taxon>
        <taxon>asterids</taxon>
        <taxon>campanulids</taxon>
        <taxon>Asterales</taxon>
        <taxon>Asteraceae</taxon>
        <taxon>Carduoideae</taxon>
        <taxon>Cardueae</taxon>
        <taxon>Arctiinae</taxon>
        <taxon>Arctium</taxon>
    </lineage>
</organism>
<name>A0ACB8YJW6_ARCLA</name>
<accession>A0ACB8YJW6</accession>